<dbReference type="EMBL" id="JGYS01000001">
    <property type="protein sequence ID" value="KFI56411.1"/>
    <property type="molecule type" value="Genomic_DNA"/>
</dbReference>
<keyword evidence="1" id="KW-0812">Transmembrane</keyword>
<protein>
    <submittedName>
        <fullName evidence="2">Uncharacterized protein</fullName>
    </submittedName>
</protein>
<name>A0A087ACB1_9BIFI</name>
<feature type="transmembrane region" description="Helical" evidence="1">
    <location>
        <begin position="171"/>
        <end position="192"/>
    </location>
</feature>
<proteinExistence type="predicted"/>
<sequence length="229" mass="24354">MKTMHAVTPSDIRRIARVVMLRNGGTAHGSQCRDLVAQLSKVLQTIKFAPAVIQFGTITPNRPGAGFSLMSHAFDDTANRCALFVGMANGDISVSAALDLMDDYDIQLTNAETIALFTMDSSATAATARKWARAHALAALIQYATEYVSAGMLEARADYVRELADIRAYKAPTAAVAAALALLAVLLLQLATLQFPDGPQPLDITPVVSLLIASAILAPRAPQFRPSMA</sequence>
<keyword evidence="1" id="KW-1133">Transmembrane helix</keyword>
<dbReference type="Proteomes" id="UP000029072">
    <property type="component" value="Unassembled WGS sequence"/>
</dbReference>
<keyword evidence="1" id="KW-0472">Membrane</keyword>
<evidence type="ECO:0000313" key="3">
    <source>
        <dbReference type="Proteomes" id="UP000029072"/>
    </source>
</evidence>
<evidence type="ECO:0000256" key="1">
    <source>
        <dbReference type="SAM" id="Phobius"/>
    </source>
</evidence>
<organism evidence="2 3">
    <name type="scientific">Bifidobacterium callitrichos DSM 23973</name>
    <dbReference type="NCBI Taxonomy" id="1437609"/>
    <lineage>
        <taxon>Bacteria</taxon>
        <taxon>Bacillati</taxon>
        <taxon>Actinomycetota</taxon>
        <taxon>Actinomycetes</taxon>
        <taxon>Bifidobacteriales</taxon>
        <taxon>Bifidobacteriaceae</taxon>
        <taxon>Bifidobacterium</taxon>
    </lineage>
</organism>
<accession>A0A087ACB1</accession>
<reference evidence="2 3" key="1">
    <citation type="submission" date="2014-03" db="EMBL/GenBank/DDBJ databases">
        <title>Genomics of Bifidobacteria.</title>
        <authorList>
            <person name="Ventura M."/>
            <person name="Milani C."/>
            <person name="Lugli G.A."/>
        </authorList>
    </citation>
    <scope>NUCLEOTIDE SEQUENCE [LARGE SCALE GENOMIC DNA]</scope>
    <source>
        <strain evidence="2 3">DSM 23973</strain>
    </source>
</reference>
<dbReference type="STRING" id="1437609.BCAL_0004"/>
<dbReference type="RefSeq" id="WP_043167059.1">
    <property type="nucleotide sequence ID" value="NZ_JDUV01000020.1"/>
</dbReference>
<dbReference type="AlphaFoldDB" id="A0A087ACB1"/>
<comment type="caution">
    <text evidence="2">The sequence shown here is derived from an EMBL/GenBank/DDBJ whole genome shotgun (WGS) entry which is preliminary data.</text>
</comment>
<dbReference type="OrthoDB" id="3233850at2"/>
<gene>
    <name evidence="2" type="ORF">BCAL_0004</name>
</gene>
<evidence type="ECO:0000313" key="2">
    <source>
        <dbReference type="EMBL" id="KFI56411.1"/>
    </source>
</evidence>